<proteinExistence type="predicted"/>
<protein>
    <submittedName>
        <fullName evidence="1">Uncharacterized protein</fullName>
    </submittedName>
</protein>
<accession>A0A238JDJ7</accession>
<sequence>MHHSLHPDLEAEPSPLYLSYMRPVTEVHSNNWAFASSLDLGSLDPNTRPAQLNQICKRLKLCFGFMKPKVPKVPAGKSPISVSFYSFLLHKFFVLLKRAERWNYSQTYGELISQKLRVLSWLKFCF</sequence>
<evidence type="ECO:0000313" key="1">
    <source>
        <dbReference type="EMBL" id="SMX28227.1"/>
    </source>
</evidence>
<dbReference type="EMBL" id="FXXP01000002">
    <property type="protein sequence ID" value="SMX28227.1"/>
    <property type="molecule type" value="Genomic_DNA"/>
</dbReference>
<reference evidence="2" key="1">
    <citation type="submission" date="2017-05" db="EMBL/GenBank/DDBJ databases">
        <authorList>
            <person name="Rodrigo-Torres L."/>
            <person name="Arahal R. D."/>
            <person name="Lucena T."/>
        </authorList>
    </citation>
    <scope>NUCLEOTIDE SEQUENCE [LARGE SCALE GENOMIC DNA]</scope>
    <source>
        <strain evidence="2">CECT 8649</strain>
    </source>
</reference>
<dbReference type="AlphaFoldDB" id="A0A238JDJ7"/>
<evidence type="ECO:0000313" key="2">
    <source>
        <dbReference type="Proteomes" id="UP000225972"/>
    </source>
</evidence>
<gene>
    <name evidence="1" type="ORF">TRP8649_02343</name>
</gene>
<organism evidence="1 2">
    <name type="scientific">Pelagimonas phthalicica</name>
    <dbReference type="NCBI Taxonomy" id="1037362"/>
    <lineage>
        <taxon>Bacteria</taxon>
        <taxon>Pseudomonadati</taxon>
        <taxon>Pseudomonadota</taxon>
        <taxon>Alphaproteobacteria</taxon>
        <taxon>Rhodobacterales</taxon>
        <taxon>Roseobacteraceae</taxon>
        <taxon>Pelagimonas</taxon>
    </lineage>
</organism>
<name>A0A238JDJ7_9RHOB</name>
<dbReference type="Proteomes" id="UP000225972">
    <property type="component" value="Unassembled WGS sequence"/>
</dbReference>
<keyword evidence="2" id="KW-1185">Reference proteome</keyword>